<dbReference type="SMART" id="SM00382">
    <property type="entry name" value="AAA"/>
    <property type="match status" value="1"/>
</dbReference>
<dbReference type="InterPro" id="IPR014721">
    <property type="entry name" value="Ribsml_uS5_D2-typ_fold_subgr"/>
</dbReference>
<dbReference type="InterPro" id="IPR004504">
    <property type="entry name" value="DNA_repair_RadA"/>
</dbReference>
<dbReference type="CDD" id="cd01121">
    <property type="entry name" value="RadA_SMS_N"/>
    <property type="match status" value="1"/>
</dbReference>
<dbReference type="SUPFAM" id="SSF52540">
    <property type="entry name" value="P-loop containing nucleoside triphosphate hydrolases"/>
    <property type="match status" value="1"/>
</dbReference>
<feature type="binding site" evidence="11">
    <location>
        <begin position="150"/>
        <end position="157"/>
    </location>
    <ligand>
        <name>ATP</name>
        <dbReference type="ChEBI" id="CHEBI:30616"/>
    </ligand>
</feature>
<dbReference type="FunFam" id="3.40.50.300:FF:000050">
    <property type="entry name" value="DNA repair protein RadA"/>
    <property type="match status" value="1"/>
</dbReference>
<dbReference type="AlphaFoldDB" id="A0A316ICV9"/>
<keyword evidence="10 11" id="KW-0234">DNA repair</keyword>
<dbReference type="GO" id="GO:0016787">
    <property type="term" value="F:hydrolase activity"/>
    <property type="evidence" value="ECO:0007669"/>
    <property type="project" value="UniProtKB-KW"/>
</dbReference>
<evidence type="ECO:0000256" key="7">
    <source>
        <dbReference type="ARBA" id="ARBA00022840"/>
    </source>
</evidence>
<evidence type="ECO:0000313" key="15">
    <source>
        <dbReference type="EMBL" id="PWK91131.1"/>
    </source>
</evidence>
<evidence type="ECO:0000256" key="4">
    <source>
        <dbReference type="ARBA" id="ARBA00022771"/>
    </source>
</evidence>
<comment type="caution">
    <text evidence="15">The sequence shown here is derived from an EMBL/GenBank/DDBJ whole genome shotgun (WGS) entry which is preliminary data.</text>
</comment>
<evidence type="ECO:0000259" key="14">
    <source>
        <dbReference type="PROSITE" id="PS50162"/>
    </source>
</evidence>
<dbReference type="InterPro" id="IPR003593">
    <property type="entry name" value="AAA+_ATPase"/>
</dbReference>
<comment type="domain">
    <text evidence="11">The middle region has homology to RecA with ATPase motifs including the RadA KNRFG motif, while the C-terminus is homologous to Lon protease.</text>
</comment>
<dbReference type="InterPro" id="IPR027417">
    <property type="entry name" value="P-loop_NTPase"/>
</dbReference>
<dbReference type="PROSITE" id="PS50162">
    <property type="entry name" value="RECA_2"/>
    <property type="match status" value="1"/>
</dbReference>
<name>A0A316ICV9_9PSEU</name>
<keyword evidence="9 11" id="KW-0238">DNA-binding</keyword>
<evidence type="ECO:0000256" key="2">
    <source>
        <dbReference type="ARBA" id="ARBA00022741"/>
    </source>
</evidence>
<feature type="short sequence motif" description="RadA KNRFG motif" evidence="11">
    <location>
        <begin position="307"/>
        <end position="311"/>
    </location>
</feature>
<evidence type="ECO:0000256" key="13">
    <source>
        <dbReference type="RuleBase" id="RU003555"/>
    </source>
</evidence>
<dbReference type="Pfam" id="PF13481">
    <property type="entry name" value="AAA_25"/>
    <property type="match status" value="1"/>
</dbReference>
<evidence type="ECO:0000256" key="10">
    <source>
        <dbReference type="ARBA" id="ARBA00023204"/>
    </source>
</evidence>
<evidence type="ECO:0000256" key="5">
    <source>
        <dbReference type="ARBA" id="ARBA00022801"/>
    </source>
</evidence>
<dbReference type="Proteomes" id="UP000246005">
    <property type="component" value="Unassembled WGS sequence"/>
</dbReference>
<dbReference type="Pfam" id="PF13541">
    <property type="entry name" value="ChlI"/>
    <property type="match status" value="1"/>
</dbReference>
<dbReference type="Gene3D" id="3.30.230.10">
    <property type="match status" value="1"/>
</dbReference>
<sequence length="517" mass="54958">MRRTGTAADRQAREKIFEVFLTSCLTWEREFDLRANSPPSAEQRPRTLSDPSSNVPCVAKTARPIFRCAECGHEVAKWFGRCPECQAWGSIEERGTASVTRVVAGAPTSAARPIGEVDIESARALSTGVGEFDRVLGGGLVPGAVVLLAGEPGVGKSTLLLETAHRWAESHGRCLYVTGEESAGQVRLRAERTGNLHPEMYLAAESELSALLGQVDQVKPSMLIVDSVQTMSTVSVEGVPGGVTQVRTVASGLIAMAKERGLPVVLVGHVTKDGSVAGPRVLEHLVDVVLQFEGDRHSSLRLLRGIKNRYGAADEVGCFELRDDGIVGVPDPSGLFLTRREKAVEGTCVTVIVEGKRPMLGEVQALVAKTNLPAPRRAVSGLDSARISMALAVLEKRGKVNLFQKDVFTATVGGMRLVEPAADLAVVLAVASAEREIALPADLVVLGEVGLAGEIRRVNGVGKRLTEAARLGFKKALVPPDHGPLPEGVRALVANDLVSALDVLGLNRRRSTKGEDD</sequence>
<proteinExistence type="inferred from homology"/>
<comment type="similarity">
    <text evidence="11 13">Belongs to the RecA family. RadA subfamily.</text>
</comment>
<dbReference type="GO" id="GO:0005524">
    <property type="term" value="F:ATP binding"/>
    <property type="evidence" value="ECO:0007669"/>
    <property type="project" value="UniProtKB-UniRule"/>
</dbReference>
<dbReference type="InterPro" id="IPR020588">
    <property type="entry name" value="RecA_ATP-bd"/>
</dbReference>
<accession>A0A316ICV9</accession>
<dbReference type="GO" id="GO:0003684">
    <property type="term" value="F:damaged DNA binding"/>
    <property type="evidence" value="ECO:0007669"/>
    <property type="project" value="InterPro"/>
</dbReference>
<evidence type="ECO:0000256" key="6">
    <source>
        <dbReference type="ARBA" id="ARBA00022833"/>
    </source>
</evidence>
<dbReference type="GO" id="GO:0000725">
    <property type="term" value="P:recombinational repair"/>
    <property type="evidence" value="ECO:0007669"/>
    <property type="project" value="UniProtKB-UniRule"/>
</dbReference>
<feature type="domain" description="RecA family profile 1" evidence="14">
    <location>
        <begin position="121"/>
        <end position="270"/>
    </location>
</feature>
<dbReference type="HAMAP" id="MF_01498">
    <property type="entry name" value="RadA_bact"/>
    <property type="match status" value="1"/>
</dbReference>
<keyword evidence="1 11" id="KW-0479">Metal-binding</keyword>
<protein>
    <recommendedName>
        <fullName evidence="11 12">DNA repair protein RadA</fullName>
    </recommendedName>
</protein>
<evidence type="ECO:0000256" key="3">
    <source>
        <dbReference type="ARBA" id="ARBA00022763"/>
    </source>
</evidence>
<dbReference type="GO" id="GO:0005829">
    <property type="term" value="C:cytosol"/>
    <property type="evidence" value="ECO:0007669"/>
    <property type="project" value="TreeGrafter"/>
</dbReference>
<keyword evidence="2 11" id="KW-0547">Nucleotide-binding</keyword>
<feature type="region of interest" description="Lon-protease-like" evidence="11">
    <location>
        <begin position="406"/>
        <end position="517"/>
    </location>
</feature>
<keyword evidence="3 11" id="KW-0227">DNA damage</keyword>
<evidence type="ECO:0000313" key="16">
    <source>
        <dbReference type="Proteomes" id="UP000246005"/>
    </source>
</evidence>
<evidence type="ECO:0000256" key="12">
    <source>
        <dbReference type="NCBIfam" id="TIGR00416"/>
    </source>
</evidence>
<evidence type="ECO:0000256" key="8">
    <source>
        <dbReference type="ARBA" id="ARBA00023016"/>
    </source>
</evidence>
<dbReference type="InterPro" id="IPR041166">
    <property type="entry name" value="Rubredoxin_2"/>
</dbReference>
<dbReference type="EMBL" id="QGHB01000001">
    <property type="protein sequence ID" value="PWK91131.1"/>
    <property type="molecule type" value="Genomic_DNA"/>
</dbReference>
<keyword evidence="7 11" id="KW-0067">ATP-binding</keyword>
<comment type="function">
    <text evidence="13">DNA-dependent ATPase involved in processing of recombination intermediates, plays a role in repairing DNA breaks. Stimulates the branch migration of RecA-mediated strand transfer reactions, allowing the 3' invading strand to extend heteroduplex DNA faster. Binds ssDNA in the presence of ADP but not other nucleotides, has ATPase activity that is stimulated by ssDNA and various branched DNA structures, but inhibited by SSB. Does not have RecA's homology-searching function.</text>
</comment>
<keyword evidence="8 11" id="KW-0346">Stress response</keyword>
<gene>
    <name evidence="11" type="primary">radA</name>
    <name evidence="15" type="ORF">C8D88_1011162</name>
</gene>
<dbReference type="PRINTS" id="PR01874">
    <property type="entry name" value="DNAREPAIRADA"/>
</dbReference>
<organism evidence="15 16">
    <name type="scientific">Lentzea atacamensis</name>
    <dbReference type="NCBI Taxonomy" id="531938"/>
    <lineage>
        <taxon>Bacteria</taxon>
        <taxon>Bacillati</taxon>
        <taxon>Actinomycetota</taxon>
        <taxon>Actinomycetes</taxon>
        <taxon>Pseudonocardiales</taxon>
        <taxon>Pseudonocardiaceae</taxon>
        <taxon>Lentzea</taxon>
    </lineage>
</organism>
<dbReference type="PANTHER" id="PTHR32472">
    <property type="entry name" value="DNA REPAIR PROTEIN RADA"/>
    <property type="match status" value="1"/>
</dbReference>
<dbReference type="SUPFAM" id="SSF54211">
    <property type="entry name" value="Ribosomal protein S5 domain 2-like"/>
    <property type="match status" value="1"/>
</dbReference>
<evidence type="ECO:0000256" key="9">
    <source>
        <dbReference type="ARBA" id="ARBA00023125"/>
    </source>
</evidence>
<dbReference type="Pfam" id="PF18073">
    <property type="entry name" value="Zn_ribbon_LapB"/>
    <property type="match status" value="1"/>
</dbReference>
<evidence type="ECO:0000256" key="1">
    <source>
        <dbReference type="ARBA" id="ARBA00022723"/>
    </source>
</evidence>
<dbReference type="InterPro" id="IPR020568">
    <property type="entry name" value="Ribosomal_Su5_D2-typ_SF"/>
</dbReference>
<keyword evidence="5" id="KW-0378">Hydrolase</keyword>
<dbReference type="GO" id="GO:0140664">
    <property type="term" value="F:ATP-dependent DNA damage sensor activity"/>
    <property type="evidence" value="ECO:0007669"/>
    <property type="project" value="InterPro"/>
</dbReference>
<dbReference type="NCBIfam" id="TIGR00416">
    <property type="entry name" value="sms"/>
    <property type="match status" value="1"/>
</dbReference>
<keyword evidence="6 13" id="KW-0862">Zinc</keyword>
<dbReference type="GO" id="GO:0008270">
    <property type="term" value="F:zinc ion binding"/>
    <property type="evidence" value="ECO:0007669"/>
    <property type="project" value="UniProtKB-KW"/>
</dbReference>
<evidence type="ECO:0000256" key="11">
    <source>
        <dbReference type="HAMAP-Rule" id="MF_01498"/>
    </source>
</evidence>
<dbReference type="PANTHER" id="PTHR32472:SF10">
    <property type="entry name" value="DNA REPAIR PROTEIN RADA-LIKE PROTEIN"/>
    <property type="match status" value="1"/>
</dbReference>
<keyword evidence="4 13" id="KW-0863">Zinc-finger</keyword>
<comment type="function">
    <text evidence="11">Plays a role in repairing double-strand DNA breaks, probably involving stabilizing or processing branched DNA or blocked replication forks.</text>
</comment>
<reference evidence="15 16" key="1">
    <citation type="submission" date="2018-05" db="EMBL/GenBank/DDBJ databases">
        <title>Genomic Encyclopedia of Type Strains, Phase IV (KMG-IV): sequencing the most valuable type-strain genomes for metagenomic binning, comparative biology and taxonomic classification.</title>
        <authorList>
            <person name="Goeker M."/>
        </authorList>
    </citation>
    <scope>NUCLEOTIDE SEQUENCE [LARGE SCALE GENOMIC DNA]</scope>
    <source>
        <strain evidence="15 16">DSM 45480</strain>
    </source>
</reference>
<dbReference type="Gene3D" id="3.40.50.300">
    <property type="entry name" value="P-loop containing nucleotide triphosphate hydrolases"/>
    <property type="match status" value="1"/>
</dbReference>